<evidence type="ECO:0008006" key="3">
    <source>
        <dbReference type="Google" id="ProtNLM"/>
    </source>
</evidence>
<evidence type="ECO:0000313" key="2">
    <source>
        <dbReference type="Proteomes" id="UP000661163"/>
    </source>
</evidence>
<sequence length="98" mass="10752">MAELSCRSPRRYSSCSSWSANCRSNHPPGFILTGGEASGDKAVPDLLAIPAGKPRSLLFSRLKQFRAIATRYDKKERSFAAFLAPATVRVCCHHSRIA</sequence>
<protein>
    <recommendedName>
        <fullName evidence="3">Transposase</fullName>
    </recommendedName>
</protein>
<proteinExistence type="predicted"/>
<evidence type="ECO:0000313" key="1">
    <source>
        <dbReference type="EMBL" id="NEI46863.1"/>
    </source>
</evidence>
<accession>A0AAE4YMS7</accession>
<reference evidence="1 2" key="1">
    <citation type="submission" date="2019-12" db="EMBL/GenBank/DDBJ databases">
        <title>Rhizobium genotypes associated with high levels of biological nitrogen fixation by grain legumes in a temperate-maritime cropping system.</title>
        <authorList>
            <person name="Maluk M."/>
            <person name="Francesc Ferrando Molina F."/>
            <person name="Lopez Del Egido L."/>
            <person name="Lafos M."/>
            <person name="Langarica-Fuentes A."/>
            <person name="Gebre Yohannes G."/>
            <person name="Young M.W."/>
            <person name="Martin P."/>
            <person name="Gantlett R."/>
            <person name="Kenicer G."/>
            <person name="Hawes C."/>
            <person name="Begg G.S."/>
            <person name="Quilliam R.S."/>
            <person name="Squire G.R."/>
            <person name="Poole P.S."/>
            <person name="Young P.W."/>
            <person name="Iannetta P.M."/>
            <person name="James E.K."/>
        </authorList>
    </citation>
    <scope>NUCLEOTIDE SEQUENCE [LARGE SCALE GENOMIC DNA]</scope>
    <source>
        <strain evidence="1 2">JHI985</strain>
    </source>
</reference>
<dbReference type="AlphaFoldDB" id="A0AAE4YMS7"/>
<dbReference type="Proteomes" id="UP000661163">
    <property type="component" value="Unassembled WGS sequence"/>
</dbReference>
<dbReference type="EMBL" id="WUFC01000002">
    <property type="protein sequence ID" value="NEI46863.1"/>
    <property type="molecule type" value="Genomic_DNA"/>
</dbReference>
<name>A0AAE4YMS7_9HYPH</name>
<comment type="caution">
    <text evidence="1">The sequence shown here is derived from an EMBL/GenBank/DDBJ whole genome shotgun (WGS) entry which is preliminary data.</text>
</comment>
<organism evidence="1 2">
    <name type="scientific">Rhizobium ruizarguesonis</name>
    <dbReference type="NCBI Taxonomy" id="2081791"/>
    <lineage>
        <taxon>Bacteria</taxon>
        <taxon>Pseudomonadati</taxon>
        <taxon>Pseudomonadota</taxon>
        <taxon>Alphaproteobacteria</taxon>
        <taxon>Hyphomicrobiales</taxon>
        <taxon>Rhizobiaceae</taxon>
        <taxon>Rhizobium/Agrobacterium group</taxon>
        <taxon>Rhizobium</taxon>
    </lineage>
</organism>
<gene>
    <name evidence="1" type="ORF">GR217_04005</name>
</gene>